<evidence type="ECO:0000256" key="4">
    <source>
        <dbReference type="ARBA" id="ARBA00023136"/>
    </source>
</evidence>
<feature type="transmembrane region" description="Helical" evidence="6">
    <location>
        <begin position="491"/>
        <end position="513"/>
    </location>
</feature>
<feature type="transmembrane region" description="Helical" evidence="6">
    <location>
        <begin position="225"/>
        <end position="247"/>
    </location>
</feature>
<comment type="caution">
    <text evidence="7">The sequence shown here is derived from an EMBL/GenBank/DDBJ whole genome shotgun (WGS) entry which is preliminary data.</text>
</comment>
<dbReference type="InterPro" id="IPR001046">
    <property type="entry name" value="NRAMP_fam"/>
</dbReference>
<reference evidence="7 8" key="1">
    <citation type="submission" date="2021-02" db="EMBL/GenBank/DDBJ databases">
        <title>Variation within the Batrachochytrium salamandrivorans European outbreak.</title>
        <authorList>
            <person name="Kelly M."/>
            <person name="Pasmans F."/>
            <person name="Shea T.P."/>
            <person name="Munoz J.F."/>
            <person name="Carranza S."/>
            <person name="Cuomo C.A."/>
            <person name="Martel A."/>
        </authorList>
    </citation>
    <scope>NUCLEOTIDE SEQUENCE [LARGE SCALE GENOMIC DNA]</scope>
    <source>
        <strain evidence="7 8">AMFP18/2</strain>
    </source>
</reference>
<evidence type="ECO:0000256" key="5">
    <source>
        <dbReference type="SAM" id="MobiDB-lite"/>
    </source>
</evidence>
<dbReference type="PANTHER" id="PTHR11706">
    <property type="entry name" value="SOLUTE CARRIER PROTEIN FAMILY 11 MEMBER"/>
    <property type="match status" value="1"/>
</dbReference>
<feature type="transmembrane region" description="Helical" evidence="6">
    <location>
        <begin position="466"/>
        <end position="485"/>
    </location>
</feature>
<feature type="region of interest" description="Disordered" evidence="5">
    <location>
        <begin position="1"/>
        <end position="30"/>
    </location>
</feature>
<keyword evidence="8" id="KW-1185">Reference proteome</keyword>
<organism evidence="7 8">
    <name type="scientific">Batrachochytrium salamandrivorans</name>
    <dbReference type="NCBI Taxonomy" id="1357716"/>
    <lineage>
        <taxon>Eukaryota</taxon>
        <taxon>Fungi</taxon>
        <taxon>Fungi incertae sedis</taxon>
        <taxon>Chytridiomycota</taxon>
        <taxon>Chytridiomycota incertae sedis</taxon>
        <taxon>Chytridiomycetes</taxon>
        <taxon>Rhizophydiales</taxon>
        <taxon>Rhizophydiales incertae sedis</taxon>
        <taxon>Batrachochytrium</taxon>
    </lineage>
</organism>
<feature type="transmembrane region" description="Helical" evidence="6">
    <location>
        <begin position="300"/>
        <end position="319"/>
    </location>
</feature>
<evidence type="ECO:0000313" key="7">
    <source>
        <dbReference type="EMBL" id="KAH6597876.1"/>
    </source>
</evidence>
<accession>A0ABQ8FGE7</accession>
<evidence type="ECO:0000256" key="3">
    <source>
        <dbReference type="ARBA" id="ARBA00022989"/>
    </source>
</evidence>
<keyword evidence="4 6" id="KW-0472">Membrane</keyword>
<keyword evidence="3 6" id="KW-1133">Transmembrane helix</keyword>
<dbReference type="Pfam" id="PF01566">
    <property type="entry name" value="Nramp"/>
    <property type="match status" value="1"/>
</dbReference>
<evidence type="ECO:0000256" key="6">
    <source>
        <dbReference type="SAM" id="Phobius"/>
    </source>
</evidence>
<feature type="compositionally biased region" description="Low complexity" evidence="5">
    <location>
        <begin position="96"/>
        <end position="108"/>
    </location>
</feature>
<feature type="transmembrane region" description="Helical" evidence="6">
    <location>
        <begin position="592"/>
        <end position="617"/>
    </location>
</feature>
<evidence type="ECO:0000313" key="8">
    <source>
        <dbReference type="Proteomes" id="UP001648503"/>
    </source>
</evidence>
<feature type="transmembrane region" description="Helical" evidence="6">
    <location>
        <begin position="115"/>
        <end position="134"/>
    </location>
</feature>
<dbReference type="PRINTS" id="PR00447">
    <property type="entry name" value="NATRESASSCMP"/>
</dbReference>
<dbReference type="PANTHER" id="PTHR11706:SF101">
    <property type="entry name" value="MANGANESE TRANSPORTER SMF1"/>
    <property type="match status" value="1"/>
</dbReference>
<dbReference type="Proteomes" id="UP001648503">
    <property type="component" value="Unassembled WGS sequence"/>
</dbReference>
<evidence type="ECO:0000256" key="2">
    <source>
        <dbReference type="ARBA" id="ARBA00022692"/>
    </source>
</evidence>
<dbReference type="NCBIfam" id="NF037982">
    <property type="entry name" value="Nramp_1"/>
    <property type="match status" value="1"/>
</dbReference>
<proteinExistence type="inferred from homology"/>
<protein>
    <recommendedName>
        <fullName evidence="9">Natural resistance-associated macrophage protein</fullName>
    </recommendedName>
</protein>
<feature type="transmembrane region" description="Helical" evidence="6">
    <location>
        <begin position="413"/>
        <end position="432"/>
    </location>
</feature>
<feature type="region of interest" description="Disordered" evidence="5">
    <location>
        <begin position="80"/>
        <end position="108"/>
    </location>
</feature>
<feature type="transmembrane region" description="Helical" evidence="6">
    <location>
        <begin position="196"/>
        <end position="219"/>
    </location>
</feature>
<feature type="transmembrane region" description="Helical" evidence="6">
    <location>
        <begin position="154"/>
        <end position="175"/>
    </location>
</feature>
<name>A0ABQ8FGE7_9FUNG</name>
<dbReference type="EMBL" id="JAFCIX010000127">
    <property type="protein sequence ID" value="KAH6597876.1"/>
    <property type="molecule type" value="Genomic_DNA"/>
</dbReference>
<feature type="transmembrane region" description="Helical" evidence="6">
    <location>
        <begin position="254"/>
        <end position="274"/>
    </location>
</feature>
<dbReference type="HAMAP" id="MF_00221">
    <property type="entry name" value="NRAMP"/>
    <property type="match status" value="1"/>
</dbReference>
<dbReference type="NCBIfam" id="TIGR01197">
    <property type="entry name" value="nramp"/>
    <property type="match status" value="1"/>
</dbReference>
<evidence type="ECO:0000256" key="1">
    <source>
        <dbReference type="ARBA" id="ARBA00004141"/>
    </source>
</evidence>
<sequence length="623" mass="67335">MESEPLHSDAAAAAAGGRDGRDGLPYIQVDDCRPNDLPLLDRQHHPLDKQEQQQLLIKSGSLPPTIMAMVSPTNLMSPNLQSNNSIASPVPPPSPMSLKSSPKSLKSPPKTWSNWLWTLVKFFGPGYLVAVGYFDPGNWATDLSAGSQFGYRLLFIILLANLMAMVLQSLCVKLGMVTRLDLASQCRMHCPTWLNWILYIFCETAIVACDLAEVIGSAIALKLLFGLPLIAGVLITALDVLVILFGWNSKYIRIYEAAIALVVFSVGICFGFLIGKSNPVWENVFLGFLPSAGIFTEKGSIYNAVGIIGATVMPHNLYLHSALVRYRAGNDENQIGQVHEYHSDTDTVSVETDVRLITSSTSIETGVNMATIDTVIALAVAFVVNASILIVAAANFNTTGRTDIADIEDAHALIGQLLGPAAALIFAIGLLLSGQSSTITGTLAGQFVMEGFLGPHIKVAPWVRRIITRLLAIVPALVIVIVSGERSLNDLLVISQIILSLQLPFAIWPLIYFTCSNRIMTVSYHSPQDSDTMTDASHQSLGNYNRNGDELLEDDGVTRRFSSQHSLAEPPLNTPVVSTKIGAIKKSYANSWLLTIVGIIVAMVITVFNVILLVQILTGNSGN</sequence>
<evidence type="ECO:0008006" key="9">
    <source>
        <dbReference type="Google" id="ProtNLM"/>
    </source>
</evidence>
<keyword evidence="2 6" id="KW-0812">Transmembrane</keyword>
<feature type="transmembrane region" description="Helical" evidence="6">
    <location>
        <begin position="375"/>
        <end position="393"/>
    </location>
</feature>
<comment type="subcellular location">
    <subcellularLocation>
        <location evidence="1">Membrane</location>
        <topology evidence="1">Multi-pass membrane protein</topology>
    </subcellularLocation>
</comment>
<gene>
    <name evidence="7" type="ORF">BASA50_004219</name>
</gene>